<feature type="signal peptide" evidence="3">
    <location>
        <begin position="1"/>
        <end position="28"/>
    </location>
</feature>
<proteinExistence type="predicted"/>
<feature type="chain" id="PRO_5042619096" evidence="3">
    <location>
        <begin position="29"/>
        <end position="803"/>
    </location>
</feature>
<dbReference type="Gene3D" id="3.40.50.1820">
    <property type="entry name" value="alpha/beta hydrolase"/>
    <property type="match status" value="3"/>
</dbReference>
<evidence type="ECO:0000256" key="1">
    <source>
        <dbReference type="ARBA" id="ARBA00022963"/>
    </source>
</evidence>
<dbReference type="Pfam" id="PF00561">
    <property type="entry name" value="Abhydrolase_1"/>
    <property type="match status" value="2"/>
</dbReference>
<feature type="domain" description="AB hydrolase-1" evidence="4">
    <location>
        <begin position="488"/>
        <end position="624"/>
    </location>
</feature>
<dbReference type="PANTHER" id="PTHR11005">
    <property type="entry name" value="LYSOSOMAL ACID LIPASE-RELATED"/>
    <property type="match status" value="1"/>
</dbReference>
<feature type="domain" description="AB hydrolase-1" evidence="4">
    <location>
        <begin position="95"/>
        <end position="203"/>
    </location>
</feature>
<evidence type="ECO:0000313" key="6">
    <source>
        <dbReference type="RefSeq" id="XP_003744736.2"/>
    </source>
</evidence>
<keyword evidence="1" id="KW-0442">Lipid degradation</keyword>
<organism evidence="5 6">
    <name type="scientific">Galendromus occidentalis</name>
    <name type="common">western predatory mite</name>
    <dbReference type="NCBI Taxonomy" id="34638"/>
    <lineage>
        <taxon>Eukaryota</taxon>
        <taxon>Metazoa</taxon>
        <taxon>Ecdysozoa</taxon>
        <taxon>Arthropoda</taxon>
        <taxon>Chelicerata</taxon>
        <taxon>Arachnida</taxon>
        <taxon>Acari</taxon>
        <taxon>Parasitiformes</taxon>
        <taxon>Mesostigmata</taxon>
        <taxon>Gamasina</taxon>
        <taxon>Phytoseioidea</taxon>
        <taxon>Phytoseiidae</taxon>
        <taxon>Typhlodrominae</taxon>
        <taxon>Galendromus</taxon>
    </lineage>
</organism>
<evidence type="ECO:0000259" key="4">
    <source>
        <dbReference type="Pfam" id="PF00561"/>
    </source>
</evidence>
<dbReference type="InterPro" id="IPR000073">
    <property type="entry name" value="AB_hydrolase_1"/>
</dbReference>
<dbReference type="AlphaFoldDB" id="A0AAJ6VYN8"/>
<dbReference type="SUPFAM" id="SSF53474">
    <property type="entry name" value="alpha/beta-Hydrolases"/>
    <property type="match status" value="2"/>
</dbReference>
<gene>
    <name evidence="6" type="primary">LOC100899983</name>
</gene>
<accession>A0AAJ6VYN8</accession>
<dbReference type="GO" id="GO:0016042">
    <property type="term" value="P:lipid catabolic process"/>
    <property type="evidence" value="ECO:0007669"/>
    <property type="project" value="UniProtKB-KW"/>
</dbReference>
<dbReference type="RefSeq" id="XP_003744736.2">
    <property type="nucleotide sequence ID" value="XM_003744688.2"/>
</dbReference>
<evidence type="ECO:0000256" key="3">
    <source>
        <dbReference type="SAM" id="SignalP"/>
    </source>
</evidence>
<name>A0AAJ6VYN8_9ACAR</name>
<dbReference type="KEGG" id="goe:100899983"/>
<protein>
    <submittedName>
        <fullName evidence="6">Uncharacterized protein LOC100899983</fullName>
    </submittedName>
</protein>
<dbReference type="Proteomes" id="UP000694867">
    <property type="component" value="Unplaced"/>
</dbReference>
<reference evidence="6" key="1">
    <citation type="submission" date="2025-08" db="UniProtKB">
        <authorList>
            <consortium name="RefSeq"/>
        </authorList>
    </citation>
    <scope>IDENTIFICATION</scope>
</reference>
<dbReference type="GeneID" id="100899983"/>
<keyword evidence="2" id="KW-0443">Lipid metabolism</keyword>
<evidence type="ECO:0000313" key="5">
    <source>
        <dbReference type="Proteomes" id="UP000694867"/>
    </source>
</evidence>
<keyword evidence="5" id="KW-1185">Reference proteome</keyword>
<dbReference type="InterPro" id="IPR029058">
    <property type="entry name" value="AB_hydrolase_fold"/>
</dbReference>
<evidence type="ECO:0000256" key="2">
    <source>
        <dbReference type="ARBA" id="ARBA00023098"/>
    </source>
</evidence>
<sequence length="803" mass="92367">MADRYWPGSVRSLLITATIFAVLGTCSSRNGNRKSYGAIVNKGWQLDEEIWERGMEYYMANYSFGFEMLSVQTEDNVTLGLYHVYNPEITARRVPLLMVHALNTNADSWFVSQPEDCFAMILAKQGYDVFALNFRGTLHSPLRANETRRTSLDYNIKYDLPANIDYVLNYTGHTTLNIVSMSKGSYSTFGLLASRPEYNEKVRLHVSLVPVTTIEEPITALWLLIRVLRIGVLLFGEVFITLFDSNHYFKWMHSFKIPTLMHELGNKFPTGTRCFVNLVWTGSIDCTSKLNMDPNIIRKSLIRGFPDHWFTRELIQFSQNSYSKEFQTYSSSWTDGFYCDFSDATPFNMSKISAPHIIIEAKREIFSQPKDYERIRNQLCQTIISGKFSAHKYVFQVDVANYYHGDVLLSVRNSEYYGKALYMMIREHDLELDPSLESVLGYVEADFSHLSPRPYGLSFEWLEVTTQDNVTLKIHHVWNPDVRGTKIPVLMLHAVVTNGDIYFLNRAEGNFAMTLANQGYDVFVVNFRASIYSEVTHAGLVDTTLDHNIFYDVPTCFDFVLRKTNRTDLHLIGFSKGTYVALGFLANREEYNDKVRLLMLISSVTTIEKPNPFLELLMRLLKLLVFVGGTHIASIFDTNFFFAPFHWFPVPEILEVLARRLPTVKRCVVNFLLTGFPKCFTEVNIDVDVQSYHLSAVTVPVAILEVNTDLFSQPRDYERIRNSLCSRIISGKLSPHKYVFKVNVPNYQHTDPFLSRNNDVIYIKAYYMIMREFDVARDSALEHVLGYVDDPDFTHLTPQGCKG</sequence>
<keyword evidence="3" id="KW-0732">Signal</keyword>